<protein>
    <submittedName>
        <fullName evidence="2">Uncharacterized protein</fullName>
    </submittedName>
</protein>
<dbReference type="AlphaFoldDB" id="A0A2S4VT08"/>
<reference evidence="3" key="3">
    <citation type="journal article" date="2018" name="Mol. Plant Microbe Interact.">
        <title>Genome sequence resources for the wheat stripe rust pathogen (Puccinia striiformis f. sp. tritici) and the barley stripe rust pathogen (Puccinia striiformis f. sp. hordei).</title>
        <authorList>
            <person name="Xia C."/>
            <person name="Wang M."/>
            <person name="Yin C."/>
            <person name="Cornejo O.E."/>
            <person name="Hulbert S.H."/>
            <person name="Chen X."/>
        </authorList>
    </citation>
    <scope>NUCLEOTIDE SEQUENCE [LARGE SCALE GENOMIC DNA]</scope>
    <source>
        <strain evidence="3">93TX-2</strain>
    </source>
</reference>
<organism evidence="2 3">
    <name type="scientific">Puccinia striiformis</name>
    <dbReference type="NCBI Taxonomy" id="27350"/>
    <lineage>
        <taxon>Eukaryota</taxon>
        <taxon>Fungi</taxon>
        <taxon>Dikarya</taxon>
        <taxon>Basidiomycota</taxon>
        <taxon>Pucciniomycotina</taxon>
        <taxon>Pucciniomycetes</taxon>
        <taxon>Pucciniales</taxon>
        <taxon>Pucciniaceae</taxon>
        <taxon>Puccinia</taxon>
    </lineage>
</organism>
<feature type="region of interest" description="Disordered" evidence="1">
    <location>
        <begin position="1"/>
        <end position="36"/>
    </location>
</feature>
<feature type="region of interest" description="Disordered" evidence="1">
    <location>
        <begin position="65"/>
        <end position="89"/>
    </location>
</feature>
<evidence type="ECO:0000313" key="3">
    <source>
        <dbReference type="Proteomes" id="UP000238274"/>
    </source>
</evidence>
<dbReference type="Proteomes" id="UP000238274">
    <property type="component" value="Unassembled WGS sequence"/>
</dbReference>
<reference evidence="2 3" key="1">
    <citation type="submission" date="2017-12" db="EMBL/GenBank/DDBJ databases">
        <title>Gene loss provides genomic basis for host adaptation in cereal stripe rust fungi.</title>
        <authorList>
            <person name="Xia C."/>
        </authorList>
    </citation>
    <scope>NUCLEOTIDE SEQUENCE [LARGE SCALE GENOMIC DNA]</scope>
    <source>
        <strain evidence="2 3">93TX-2</strain>
    </source>
</reference>
<dbReference type="OrthoDB" id="2506580at2759"/>
<dbReference type="EMBL" id="PKSM01000103">
    <property type="protein sequence ID" value="POW12530.1"/>
    <property type="molecule type" value="Genomic_DNA"/>
</dbReference>
<gene>
    <name evidence="2" type="ORF">PSHT_08080</name>
</gene>
<dbReference type="VEuPathDB" id="FungiDB:PSHT_08080"/>
<accession>A0A2S4VT08</accession>
<reference evidence="3" key="2">
    <citation type="journal article" date="2018" name="BMC Genomics">
        <title>Genomic insights into host adaptation between the wheat stripe rust pathogen (Puccinia striiformis f. sp. tritici) and the barley stripe rust pathogen (Puccinia striiformis f. sp. hordei).</title>
        <authorList>
            <person name="Xia C."/>
            <person name="Wang M."/>
            <person name="Yin C."/>
            <person name="Cornejo O.E."/>
            <person name="Hulbert S.H."/>
            <person name="Chen X."/>
        </authorList>
    </citation>
    <scope>NUCLEOTIDE SEQUENCE [LARGE SCALE GENOMIC DNA]</scope>
    <source>
        <strain evidence="3">93TX-2</strain>
    </source>
</reference>
<dbReference type="VEuPathDB" id="FungiDB:PSTT_11159"/>
<keyword evidence="3" id="KW-1185">Reference proteome</keyword>
<feature type="compositionally biased region" description="Low complexity" evidence="1">
    <location>
        <begin position="1"/>
        <end position="25"/>
    </location>
</feature>
<sequence length="89" mass="9607">MSQSNSFKAFSSSSSSSSSSTKGTSEGMNEDRSLEEPCKSYTRGHFFYTREALLQLRPLTAPSLDRVGDHPSAGNPHSSIPAGLIIRNL</sequence>
<evidence type="ECO:0000313" key="2">
    <source>
        <dbReference type="EMBL" id="POW12530.1"/>
    </source>
</evidence>
<comment type="caution">
    <text evidence="2">The sequence shown here is derived from an EMBL/GenBank/DDBJ whole genome shotgun (WGS) entry which is preliminary data.</text>
</comment>
<name>A0A2S4VT08_9BASI</name>
<proteinExistence type="predicted"/>
<evidence type="ECO:0000256" key="1">
    <source>
        <dbReference type="SAM" id="MobiDB-lite"/>
    </source>
</evidence>